<evidence type="ECO:0000313" key="2">
    <source>
        <dbReference type="EMBL" id="QJA49078.1"/>
    </source>
</evidence>
<keyword evidence="1" id="KW-0812">Transmembrane</keyword>
<name>A0A6H1ZNJ2_9ZZZZ</name>
<dbReference type="AlphaFoldDB" id="A0A6H1ZNJ2"/>
<keyword evidence="1" id="KW-1133">Transmembrane helix</keyword>
<feature type="transmembrane region" description="Helical" evidence="1">
    <location>
        <begin position="7"/>
        <end position="26"/>
    </location>
</feature>
<proteinExistence type="predicted"/>
<sequence length="55" mass="5891">MKIGDYIKLIAVFIVGIGTVFLTYFGKMDPQASTALLGGLLGYVFGNAHAVIEKK</sequence>
<accession>A0A6H1ZNJ2</accession>
<protein>
    <submittedName>
        <fullName evidence="2">Uncharacterized protein</fullName>
    </submittedName>
</protein>
<keyword evidence="1" id="KW-0472">Membrane</keyword>
<feature type="transmembrane region" description="Helical" evidence="1">
    <location>
        <begin position="32"/>
        <end position="52"/>
    </location>
</feature>
<gene>
    <name evidence="2" type="ORF">TM448A01222_0016</name>
</gene>
<dbReference type="EMBL" id="MT144116">
    <property type="protein sequence ID" value="QJA49078.1"/>
    <property type="molecule type" value="Genomic_DNA"/>
</dbReference>
<reference evidence="2" key="1">
    <citation type="submission" date="2020-03" db="EMBL/GenBank/DDBJ databases">
        <title>The deep terrestrial virosphere.</title>
        <authorList>
            <person name="Holmfeldt K."/>
            <person name="Nilsson E."/>
            <person name="Simone D."/>
            <person name="Lopez-Fernandez M."/>
            <person name="Wu X."/>
            <person name="de Brujin I."/>
            <person name="Lundin D."/>
            <person name="Andersson A."/>
            <person name="Bertilsson S."/>
            <person name="Dopson M."/>
        </authorList>
    </citation>
    <scope>NUCLEOTIDE SEQUENCE</scope>
    <source>
        <strain evidence="2">TM448A01222</strain>
    </source>
</reference>
<evidence type="ECO:0000256" key="1">
    <source>
        <dbReference type="SAM" id="Phobius"/>
    </source>
</evidence>
<organism evidence="2">
    <name type="scientific">viral metagenome</name>
    <dbReference type="NCBI Taxonomy" id="1070528"/>
    <lineage>
        <taxon>unclassified sequences</taxon>
        <taxon>metagenomes</taxon>
        <taxon>organismal metagenomes</taxon>
    </lineage>
</organism>